<gene>
    <name evidence="1" type="ORF">AMST5_00831</name>
</gene>
<reference evidence="1" key="1">
    <citation type="submission" date="2023-07" db="EMBL/GenBank/DDBJ databases">
        <authorList>
            <person name="Pelsma A.J. K."/>
        </authorList>
    </citation>
    <scope>NUCLEOTIDE SEQUENCE</scope>
</reference>
<organism evidence="1">
    <name type="scientific">freshwater sediment metagenome</name>
    <dbReference type="NCBI Taxonomy" id="556182"/>
    <lineage>
        <taxon>unclassified sequences</taxon>
        <taxon>metagenomes</taxon>
        <taxon>ecological metagenomes</taxon>
    </lineage>
</organism>
<dbReference type="EMBL" id="OY288114">
    <property type="protein sequence ID" value="CAJ0855409.1"/>
    <property type="molecule type" value="Genomic_DNA"/>
</dbReference>
<protein>
    <submittedName>
        <fullName evidence="1">Uncharacterized protein</fullName>
    </submittedName>
</protein>
<sequence length="102" mass="11029">MGGDLTLNVKLARAHAALLIGILNDRIEALQRSNNREESVAQEQYAISAILVALDAASRQRISNLSSLTEAEDEARRPLAQAVENLAHAHVVFETSLASALR</sequence>
<name>A0AA48LXP0_9ZZZZ</name>
<dbReference type="AlphaFoldDB" id="A0AA48LXP0"/>
<proteinExistence type="predicted"/>
<accession>A0AA48LXP0</accession>
<evidence type="ECO:0000313" key="1">
    <source>
        <dbReference type="EMBL" id="CAJ0855409.1"/>
    </source>
</evidence>